<organism evidence="5 6">
    <name type="scientific">Amycolatopsis bartoniae</name>
    <dbReference type="NCBI Taxonomy" id="941986"/>
    <lineage>
        <taxon>Bacteria</taxon>
        <taxon>Bacillati</taxon>
        <taxon>Actinomycetota</taxon>
        <taxon>Actinomycetes</taxon>
        <taxon>Pseudonocardiales</taxon>
        <taxon>Pseudonocardiaceae</taxon>
        <taxon>Amycolatopsis</taxon>
    </lineage>
</organism>
<reference evidence="5" key="1">
    <citation type="journal article" date="2014" name="Int. J. Syst. Evol. Microbiol.">
        <title>Complete genome sequence of Corynebacterium casei LMG S-19264T (=DSM 44701T), isolated from a smear-ripened cheese.</title>
        <authorList>
            <consortium name="US DOE Joint Genome Institute (JGI-PGF)"/>
            <person name="Walter F."/>
            <person name="Albersmeier A."/>
            <person name="Kalinowski J."/>
            <person name="Ruckert C."/>
        </authorList>
    </citation>
    <scope>NUCLEOTIDE SEQUENCE</scope>
    <source>
        <strain evidence="5">CGMCC 4.7679</strain>
    </source>
</reference>
<dbReference type="GO" id="GO:0004177">
    <property type="term" value="F:aminopeptidase activity"/>
    <property type="evidence" value="ECO:0007669"/>
    <property type="project" value="UniProtKB-ARBA"/>
</dbReference>
<accession>A0A8H9IU41</accession>
<dbReference type="InterPro" id="IPR001714">
    <property type="entry name" value="Pept_M24_MAP"/>
</dbReference>
<evidence type="ECO:0000313" key="6">
    <source>
        <dbReference type="Proteomes" id="UP000658656"/>
    </source>
</evidence>
<gene>
    <name evidence="5" type="ORF">GCM10017566_09750</name>
</gene>
<dbReference type="GO" id="GO:0046872">
    <property type="term" value="F:metal ion binding"/>
    <property type="evidence" value="ECO:0007669"/>
    <property type="project" value="UniProtKB-KW"/>
</dbReference>
<dbReference type="PANTHER" id="PTHR46112">
    <property type="entry name" value="AMINOPEPTIDASE"/>
    <property type="match status" value="1"/>
</dbReference>
<dbReference type="InterPro" id="IPR000994">
    <property type="entry name" value="Pept_M24"/>
</dbReference>
<comment type="caution">
    <text evidence="5">The sequence shown here is derived from an EMBL/GenBank/DDBJ whole genome shotgun (WGS) entry which is preliminary data.</text>
</comment>
<proteinExistence type="predicted"/>
<dbReference type="CDD" id="cd01092">
    <property type="entry name" value="APP-like"/>
    <property type="match status" value="1"/>
</dbReference>
<name>A0A8H9IU41_9PSEU</name>
<evidence type="ECO:0000313" key="5">
    <source>
        <dbReference type="EMBL" id="GHF38586.1"/>
    </source>
</evidence>
<dbReference type="AlphaFoldDB" id="A0A8H9IU41"/>
<protein>
    <submittedName>
        <fullName evidence="5">X-Pro dipeptidase</fullName>
    </submittedName>
</protein>
<evidence type="ECO:0000259" key="4">
    <source>
        <dbReference type="Pfam" id="PF01321"/>
    </source>
</evidence>
<dbReference type="GO" id="GO:0008235">
    <property type="term" value="F:metalloexopeptidase activity"/>
    <property type="evidence" value="ECO:0007669"/>
    <property type="project" value="UniProtKB-ARBA"/>
</dbReference>
<dbReference type="Pfam" id="PF00557">
    <property type="entry name" value="Peptidase_M24"/>
    <property type="match status" value="1"/>
</dbReference>
<reference evidence="5" key="2">
    <citation type="submission" date="2020-09" db="EMBL/GenBank/DDBJ databases">
        <authorList>
            <person name="Sun Q."/>
            <person name="Zhou Y."/>
        </authorList>
    </citation>
    <scope>NUCLEOTIDE SEQUENCE</scope>
    <source>
        <strain evidence="5">CGMCC 4.7679</strain>
    </source>
</reference>
<dbReference type="Pfam" id="PF01321">
    <property type="entry name" value="Creatinase_N"/>
    <property type="match status" value="1"/>
</dbReference>
<dbReference type="InterPro" id="IPR000587">
    <property type="entry name" value="Creatinase_N"/>
</dbReference>
<dbReference type="PROSITE" id="PS00491">
    <property type="entry name" value="PROLINE_PEPTIDASE"/>
    <property type="match status" value="1"/>
</dbReference>
<dbReference type="Gene3D" id="3.40.350.10">
    <property type="entry name" value="Creatinase/prolidase N-terminal domain"/>
    <property type="match status" value="1"/>
</dbReference>
<dbReference type="PRINTS" id="PR00599">
    <property type="entry name" value="MAPEPTIDASE"/>
</dbReference>
<evidence type="ECO:0000256" key="2">
    <source>
        <dbReference type="ARBA" id="ARBA00022801"/>
    </source>
</evidence>
<dbReference type="InterPro" id="IPR036005">
    <property type="entry name" value="Creatinase/aminopeptidase-like"/>
</dbReference>
<dbReference type="PANTHER" id="PTHR46112:SF8">
    <property type="entry name" value="CYTOPLASMIC PEPTIDASE PEPQ-RELATED"/>
    <property type="match status" value="1"/>
</dbReference>
<keyword evidence="6" id="KW-1185">Reference proteome</keyword>
<keyword evidence="2" id="KW-0378">Hydrolase</keyword>
<dbReference type="EMBL" id="BNAV01000001">
    <property type="protein sequence ID" value="GHF38586.1"/>
    <property type="molecule type" value="Genomic_DNA"/>
</dbReference>
<dbReference type="SUPFAM" id="SSF55920">
    <property type="entry name" value="Creatinase/aminopeptidase"/>
    <property type="match status" value="1"/>
</dbReference>
<dbReference type="SUPFAM" id="SSF53092">
    <property type="entry name" value="Creatinase/prolidase N-terminal domain"/>
    <property type="match status" value="1"/>
</dbReference>
<dbReference type="InterPro" id="IPR050659">
    <property type="entry name" value="Peptidase_M24B"/>
</dbReference>
<dbReference type="InterPro" id="IPR001131">
    <property type="entry name" value="Peptidase_M24B_aminopep-P_CS"/>
</dbReference>
<dbReference type="OrthoDB" id="9806388at2"/>
<feature type="domain" description="Creatinase N-terminal" evidence="4">
    <location>
        <begin position="8"/>
        <end position="131"/>
    </location>
</feature>
<sequence length="359" mass="38513">MPDRHATRRDALRALLREAGADGLLVTDLLNIRYLTGFTGSNAALLLHGDGEDGTLFCTDGRYVTQAAAEVPDLEHVIDRDSAAALAKRARGRTGFESQHVSVEQYEVFTTTAQDADLVRAPGLVERLRLIKDEDEIDAVRRACAAADAALAELLERGGIRPGRTEREIARDLENLMLDHGSAAPSFDSIVAAGVNSAIPHHRPAADVLRQGDFLKLDFGATVDGYHSDMTRTLVLGEPADWQRELYELVRRAQVAGTGAVRPGARTADVDRAAREVIEQAGHGEEFSHGLGHGVGLEIHEAPSLAKKGDGTLSVGMTVTVEPGVYLAGRGGVRIEDTLVVRDTVPELLTLSSKDLVVV</sequence>
<feature type="domain" description="Peptidase M24" evidence="3">
    <location>
        <begin position="139"/>
        <end position="342"/>
    </location>
</feature>
<dbReference type="RefSeq" id="WP_145933910.1">
    <property type="nucleotide sequence ID" value="NZ_BNAV01000001.1"/>
</dbReference>
<dbReference type="Proteomes" id="UP000658656">
    <property type="component" value="Unassembled WGS sequence"/>
</dbReference>
<keyword evidence="1" id="KW-0479">Metal-binding</keyword>
<evidence type="ECO:0000259" key="3">
    <source>
        <dbReference type="Pfam" id="PF00557"/>
    </source>
</evidence>
<dbReference type="Gene3D" id="3.90.230.10">
    <property type="entry name" value="Creatinase/methionine aminopeptidase superfamily"/>
    <property type="match status" value="1"/>
</dbReference>
<evidence type="ECO:0000256" key="1">
    <source>
        <dbReference type="ARBA" id="ARBA00022723"/>
    </source>
</evidence>
<dbReference type="InterPro" id="IPR029149">
    <property type="entry name" value="Creatin/AminoP/Spt16_N"/>
</dbReference>